<feature type="domain" description="RING-type" evidence="4">
    <location>
        <begin position="552"/>
        <end position="594"/>
    </location>
</feature>
<organism evidence="5 6">
    <name type="scientific">Caenorhabditis remanei</name>
    <name type="common">Caenorhabditis vulgaris</name>
    <dbReference type="NCBI Taxonomy" id="31234"/>
    <lineage>
        <taxon>Eukaryota</taxon>
        <taxon>Metazoa</taxon>
        <taxon>Ecdysozoa</taxon>
        <taxon>Nematoda</taxon>
        <taxon>Chromadorea</taxon>
        <taxon>Rhabditida</taxon>
        <taxon>Rhabditina</taxon>
        <taxon>Rhabditomorpha</taxon>
        <taxon>Rhabditoidea</taxon>
        <taxon>Rhabditidae</taxon>
        <taxon>Peloderinae</taxon>
        <taxon>Caenorhabditis</taxon>
    </lineage>
</organism>
<evidence type="ECO:0000256" key="3">
    <source>
        <dbReference type="PROSITE-ProRule" id="PRU00175"/>
    </source>
</evidence>
<dbReference type="InterPro" id="IPR056711">
    <property type="entry name" value="DUF7809"/>
</dbReference>
<dbReference type="Pfam" id="PF13639">
    <property type="entry name" value="zf-RING_2"/>
    <property type="match status" value="1"/>
</dbReference>
<dbReference type="PANTHER" id="PTHR21447:SF13">
    <property type="entry name" value="RING-TYPE DOMAIN-CONTAINING PROTEIN"/>
    <property type="match status" value="1"/>
</dbReference>
<dbReference type="SUPFAM" id="SSF57850">
    <property type="entry name" value="RING/U-box"/>
    <property type="match status" value="1"/>
</dbReference>
<evidence type="ECO:0000313" key="6">
    <source>
        <dbReference type="Proteomes" id="UP000483820"/>
    </source>
</evidence>
<keyword evidence="1 3" id="KW-0863">Zinc-finger</keyword>
<dbReference type="GO" id="GO:0008270">
    <property type="term" value="F:zinc ion binding"/>
    <property type="evidence" value="ECO:0007669"/>
    <property type="project" value="UniProtKB-KW"/>
</dbReference>
<dbReference type="RefSeq" id="XP_003100339.2">
    <property type="nucleotide sequence ID" value="XM_003100291.2"/>
</dbReference>
<dbReference type="Proteomes" id="UP000483820">
    <property type="component" value="Chromosome II"/>
</dbReference>
<reference evidence="5 6" key="1">
    <citation type="submission" date="2019-12" db="EMBL/GenBank/DDBJ databases">
        <title>Chromosome-level assembly of the Caenorhabditis remanei genome.</title>
        <authorList>
            <person name="Teterina A.A."/>
            <person name="Willis J.H."/>
            <person name="Phillips P.C."/>
        </authorList>
    </citation>
    <scope>NUCLEOTIDE SEQUENCE [LARGE SCALE GENOMIC DNA]</scope>
    <source>
        <strain evidence="5 6">PX506</strain>
        <tissue evidence="5">Whole organism</tissue>
    </source>
</reference>
<dbReference type="PROSITE" id="PS50089">
    <property type="entry name" value="ZF_RING_2"/>
    <property type="match status" value="1"/>
</dbReference>
<gene>
    <name evidence="5" type="ORF">GCK72_003927</name>
</gene>
<accession>A0A6A5HAT6</accession>
<dbReference type="Pfam" id="PF25100">
    <property type="entry name" value="DUF7809"/>
    <property type="match status" value="1"/>
</dbReference>
<comment type="caution">
    <text evidence="5">The sequence shown here is derived from an EMBL/GenBank/DDBJ whole genome shotgun (WGS) entry which is preliminary data.</text>
</comment>
<evidence type="ECO:0000256" key="1">
    <source>
        <dbReference type="ARBA" id="ARBA00022771"/>
    </source>
</evidence>
<evidence type="ECO:0000313" key="5">
    <source>
        <dbReference type="EMBL" id="KAF1763981.1"/>
    </source>
</evidence>
<keyword evidence="1 3" id="KW-0479">Metal-binding</keyword>
<keyword evidence="2" id="KW-0862">Zinc</keyword>
<dbReference type="KEGG" id="crq:GCK72_003927"/>
<evidence type="ECO:0000259" key="4">
    <source>
        <dbReference type="PROSITE" id="PS50089"/>
    </source>
</evidence>
<dbReference type="AlphaFoldDB" id="A0A6A5HAT6"/>
<proteinExistence type="predicted"/>
<dbReference type="GO" id="GO:0045121">
    <property type="term" value="C:membrane raft"/>
    <property type="evidence" value="ECO:0007669"/>
    <property type="project" value="TreeGrafter"/>
</dbReference>
<name>A0A6A5HAT6_CAERE</name>
<dbReference type="GeneID" id="9818550"/>
<dbReference type="CTD" id="9818550"/>
<dbReference type="PANTHER" id="PTHR21447">
    <property type="entry name" value="RING-TYPE DOMAIN-CONTAINING PROTEIN-RELATED"/>
    <property type="match status" value="1"/>
</dbReference>
<dbReference type="EMBL" id="WUAV01000002">
    <property type="protein sequence ID" value="KAF1763981.1"/>
    <property type="molecule type" value="Genomic_DNA"/>
</dbReference>
<dbReference type="InterPro" id="IPR001841">
    <property type="entry name" value="Znf_RING"/>
</dbReference>
<evidence type="ECO:0000256" key="2">
    <source>
        <dbReference type="ARBA" id="ARBA00022833"/>
    </source>
</evidence>
<dbReference type="GO" id="GO:0045087">
    <property type="term" value="P:innate immune response"/>
    <property type="evidence" value="ECO:0007669"/>
    <property type="project" value="TreeGrafter"/>
</dbReference>
<dbReference type="Gene3D" id="3.30.40.10">
    <property type="entry name" value="Zinc/RING finger domain, C3HC4 (zinc finger)"/>
    <property type="match status" value="1"/>
</dbReference>
<sequence>MSKFLKIHDDALTPMYIHKQAMRYMLEECRGDLSAFNKYPQGSSKGKEEYILKALMDRAGNNLRMYGTAREFAENLEVYGNFTGSHVFFNAIDEPYQTSPIIYRSLKNEEYIYKSDLLVILHNIINQINPNFPFEAMSIIAFSLKSLEEKVTDNMEFVRFDEKFFDEIEKELREEIDKNTMRRPETDNLMKEMSGMTFEKCLEKVKSVAPEETWRDQGQMRDRRIRTVFTTTCKEFPRGMHHLPMSVIYFACDPVIKAIGNVRRNHLGFLRLRDKKSAVTVRLFEDEHGGERFVMKDELDDTLYTIGEEEIHVILTMSQEEVYQKLGHQNVEFILHPIRRAKHRAVPIRGPGASGPNNFFILAIDAFFELSKSVITGCKFFQNHDFQRFAMIMEEVDSILKPHCEKPYFIIIQAIDVIKKTLFICDFFFKKNVALKEIRNAKSDGFSLQNLKNELKHLGLTETFPEIQEHAEAVYEGIDNVKKEKFLRTCDLFDAVESCQMICILNRLPNLKKFVHNQKGCGRIAGLKCEKCEKTSEIQNSMKNLKIESSGCHICSTQIKTSDVVTRCPLCKTRFHSNCALKWIKDQKHCPACKGDFPGI</sequence>
<dbReference type="InterPro" id="IPR013083">
    <property type="entry name" value="Znf_RING/FYVE/PHD"/>
</dbReference>
<protein>
    <recommendedName>
        <fullName evidence="4">RING-type domain-containing protein</fullName>
    </recommendedName>
</protein>